<protein>
    <recommendedName>
        <fullName evidence="4">Thiolase-like protein type 1 additional C-terminal domain-containing protein</fullName>
    </recommendedName>
</protein>
<accession>W9Z048</accession>
<dbReference type="Gene3D" id="3.40.47.10">
    <property type="match status" value="1"/>
</dbReference>
<dbReference type="HOGENOM" id="CLU_026848_0_0_1"/>
<dbReference type="eggNOG" id="ENOG502QTZI">
    <property type="taxonomic scope" value="Eukaryota"/>
</dbReference>
<comment type="caution">
    <text evidence="5">The sequence shown here is derived from an EMBL/GenBank/DDBJ whole genome shotgun (WGS) entry which is preliminary data.</text>
</comment>
<keyword evidence="2" id="KW-0808">Transferase</keyword>
<name>W9Z048_9EURO</name>
<keyword evidence="6" id="KW-1185">Reference proteome</keyword>
<dbReference type="InterPro" id="IPR040771">
    <property type="entry name" value="TLP1_add_C"/>
</dbReference>
<dbReference type="PANTHER" id="PTHR18919">
    <property type="entry name" value="ACETYL-COA C-ACYLTRANSFERASE"/>
    <property type="match status" value="1"/>
</dbReference>
<dbReference type="STRING" id="1182541.W9Z048"/>
<evidence type="ECO:0000256" key="1">
    <source>
        <dbReference type="ARBA" id="ARBA00010982"/>
    </source>
</evidence>
<proteinExistence type="inferred from homology"/>
<dbReference type="Pfam" id="PF18313">
    <property type="entry name" value="TLP1_add_C"/>
    <property type="match status" value="1"/>
</dbReference>
<dbReference type="InterPro" id="IPR016039">
    <property type="entry name" value="Thiolase-like"/>
</dbReference>
<dbReference type="RefSeq" id="XP_007719150.1">
    <property type="nucleotide sequence ID" value="XM_007720960.1"/>
</dbReference>
<gene>
    <name evidence="5" type="ORF">A1O1_00039</name>
</gene>
<reference evidence="5 6" key="1">
    <citation type="submission" date="2013-03" db="EMBL/GenBank/DDBJ databases">
        <title>The Genome Sequence of Capronia coronata CBS 617.96.</title>
        <authorList>
            <consortium name="The Broad Institute Genomics Platform"/>
            <person name="Cuomo C."/>
            <person name="de Hoog S."/>
            <person name="Gorbushina A."/>
            <person name="Walker B."/>
            <person name="Young S.K."/>
            <person name="Zeng Q."/>
            <person name="Gargeya S."/>
            <person name="Fitzgerald M."/>
            <person name="Haas B."/>
            <person name="Abouelleil A."/>
            <person name="Allen A.W."/>
            <person name="Alvarado L."/>
            <person name="Arachchi H.M."/>
            <person name="Berlin A.M."/>
            <person name="Chapman S.B."/>
            <person name="Gainer-Dewar J."/>
            <person name="Goldberg J."/>
            <person name="Griggs A."/>
            <person name="Gujja S."/>
            <person name="Hansen M."/>
            <person name="Howarth C."/>
            <person name="Imamovic A."/>
            <person name="Ireland A."/>
            <person name="Larimer J."/>
            <person name="McCowan C."/>
            <person name="Murphy C."/>
            <person name="Pearson M."/>
            <person name="Poon T.W."/>
            <person name="Priest M."/>
            <person name="Roberts A."/>
            <person name="Saif S."/>
            <person name="Shea T."/>
            <person name="Sisk P."/>
            <person name="Sykes S."/>
            <person name="Wortman J."/>
            <person name="Nusbaum C."/>
            <person name="Birren B."/>
        </authorList>
    </citation>
    <scope>NUCLEOTIDE SEQUENCE [LARGE SCALE GENOMIC DNA]</scope>
    <source>
        <strain evidence="5 6">CBS 617.96</strain>
    </source>
</reference>
<comment type="similarity">
    <text evidence="1">Belongs to the thiolase-like superfamily. Thiolase family.</text>
</comment>
<dbReference type="OrthoDB" id="435240at2759"/>
<keyword evidence="3" id="KW-0012">Acyltransferase</keyword>
<evidence type="ECO:0000256" key="2">
    <source>
        <dbReference type="ARBA" id="ARBA00022679"/>
    </source>
</evidence>
<dbReference type="GeneID" id="19154949"/>
<feature type="domain" description="Thiolase-like protein type 1 additional C-terminal" evidence="4">
    <location>
        <begin position="420"/>
        <end position="519"/>
    </location>
</feature>
<dbReference type="Proteomes" id="UP000019484">
    <property type="component" value="Unassembled WGS sequence"/>
</dbReference>
<dbReference type="PANTHER" id="PTHR18919:SF139">
    <property type="entry name" value="THIOLASE-LIKE PROTEIN TYPE 1 ADDITIONAL C-TERMINAL DOMAIN-CONTAINING PROTEIN"/>
    <property type="match status" value="1"/>
</dbReference>
<evidence type="ECO:0000256" key="3">
    <source>
        <dbReference type="ARBA" id="ARBA00023315"/>
    </source>
</evidence>
<dbReference type="EMBL" id="AMWN01000001">
    <property type="protein sequence ID" value="EXJ94921.1"/>
    <property type="molecule type" value="Genomic_DNA"/>
</dbReference>
<evidence type="ECO:0000313" key="5">
    <source>
        <dbReference type="EMBL" id="EXJ94921.1"/>
    </source>
</evidence>
<sequence>MSYTPIIIGVGDHVNRSPSVSEAHEPLTLILTAIDNALKDTDLPASGIQKLQSSIDSIDVVRTWTWPYDDLPGEIGQKLGVDARHRCYSDHGGNKPARLFDEAARRISKGQTRVAVVTGGEALASLTACVAAKKMPPPGWTKTKDSVDTVFSATTRDRGNNIGADHSIGAPIQIYPLYENGFRAHRGQSIVDNHQESAQLYAEFARVAKQHPYSWSYGKKAKTQTEIGAVTEQNRMICFPYPLLMNAFNTVNLAAACILTCTEYAEQLGIPKTKWIYALGGAGTQDSENFWERPNYYSSPSIVRSIDTGVAVSGLAKEDIDLFDFYSCFPIVPKLAATHLNLPITNGRKPLTLLGGLTSFGGAGNNYSMHAITEMTRQLRQGKGRYGLILANGGWLTYQHVLCLSTMRRRDGGPYPAVPPLPEYVTDVPVPPVIAKVQIQGEGESKSEDTGGEVEAVIETYTIDYDRHNRPVLAHIVGLLKTTRHHHRFLANHADQETLDFMATWTEEKIGMAGRVWYDPVTRRNLFTLKKKKKAHHDELEVDERKDNEKNGKLVGKL</sequence>
<evidence type="ECO:0000313" key="6">
    <source>
        <dbReference type="Proteomes" id="UP000019484"/>
    </source>
</evidence>
<organism evidence="5 6">
    <name type="scientific">Capronia coronata CBS 617.96</name>
    <dbReference type="NCBI Taxonomy" id="1182541"/>
    <lineage>
        <taxon>Eukaryota</taxon>
        <taxon>Fungi</taxon>
        <taxon>Dikarya</taxon>
        <taxon>Ascomycota</taxon>
        <taxon>Pezizomycotina</taxon>
        <taxon>Eurotiomycetes</taxon>
        <taxon>Chaetothyriomycetidae</taxon>
        <taxon>Chaetothyriales</taxon>
        <taxon>Herpotrichiellaceae</taxon>
        <taxon>Capronia</taxon>
    </lineage>
</organism>
<dbReference type="AlphaFoldDB" id="W9Z048"/>
<dbReference type="Gene3D" id="2.40.50.840">
    <property type="match status" value="1"/>
</dbReference>
<dbReference type="SUPFAM" id="SSF53901">
    <property type="entry name" value="Thiolase-like"/>
    <property type="match status" value="1"/>
</dbReference>
<evidence type="ECO:0000259" key="4">
    <source>
        <dbReference type="Pfam" id="PF18313"/>
    </source>
</evidence>
<dbReference type="GO" id="GO:0016746">
    <property type="term" value="F:acyltransferase activity"/>
    <property type="evidence" value="ECO:0007669"/>
    <property type="project" value="UniProtKB-KW"/>
</dbReference>